<dbReference type="RefSeq" id="WP_134362133.1">
    <property type="nucleotide sequence ID" value="NZ_SOGJ01000007.1"/>
</dbReference>
<proteinExistence type="predicted"/>
<feature type="transmembrane region" description="Helical" evidence="1">
    <location>
        <begin position="33"/>
        <end position="56"/>
    </location>
</feature>
<evidence type="ECO:0008006" key="4">
    <source>
        <dbReference type="Google" id="ProtNLM"/>
    </source>
</evidence>
<evidence type="ECO:0000256" key="1">
    <source>
        <dbReference type="SAM" id="Phobius"/>
    </source>
</evidence>
<protein>
    <recommendedName>
        <fullName evidence="4">DUF4190 domain-containing protein</fullName>
    </recommendedName>
</protein>
<feature type="transmembrane region" description="Helical" evidence="1">
    <location>
        <begin position="77"/>
        <end position="98"/>
    </location>
</feature>
<reference evidence="2 3" key="1">
    <citation type="submission" date="2019-03" db="EMBL/GenBank/DDBJ databases">
        <title>Genomics of glacier-inhabiting Cryobacterium strains.</title>
        <authorList>
            <person name="Liu Q."/>
            <person name="Xin Y.-H."/>
        </authorList>
    </citation>
    <scope>NUCLEOTIDE SEQUENCE [LARGE SCALE GENOMIC DNA]</scope>
    <source>
        <strain evidence="2 3">TMT4-23</strain>
    </source>
</reference>
<keyword evidence="1" id="KW-1133">Transmembrane helix</keyword>
<keyword evidence="3" id="KW-1185">Reference proteome</keyword>
<organism evidence="2 3">
    <name type="scientific">Cryobacterium breve</name>
    <dbReference type="NCBI Taxonomy" id="1259258"/>
    <lineage>
        <taxon>Bacteria</taxon>
        <taxon>Bacillati</taxon>
        <taxon>Actinomycetota</taxon>
        <taxon>Actinomycetes</taxon>
        <taxon>Micrococcales</taxon>
        <taxon>Microbacteriaceae</taxon>
        <taxon>Cryobacterium</taxon>
    </lineage>
</organism>
<sequence length="101" mass="10436">MTDPRANMEGNNLLKLGAPKLDWSKTPGRVTGFWVSVVSVILAALLPFPALFAALIGLSLSLRAYGVIPAGARGRGLVLASLVLSGAAVLAVAMRLVLVLV</sequence>
<evidence type="ECO:0000313" key="3">
    <source>
        <dbReference type="Proteomes" id="UP000298355"/>
    </source>
</evidence>
<dbReference type="EMBL" id="SOGJ01000007">
    <property type="protein sequence ID" value="TFD01139.1"/>
    <property type="molecule type" value="Genomic_DNA"/>
</dbReference>
<keyword evidence="1" id="KW-0812">Transmembrane</keyword>
<gene>
    <name evidence="2" type="ORF">E3O65_02265</name>
</gene>
<dbReference type="Proteomes" id="UP000298355">
    <property type="component" value="Unassembled WGS sequence"/>
</dbReference>
<keyword evidence="1" id="KW-0472">Membrane</keyword>
<accession>A0ABY2J865</accession>
<evidence type="ECO:0000313" key="2">
    <source>
        <dbReference type="EMBL" id="TFD01139.1"/>
    </source>
</evidence>
<name>A0ABY2J865_9MICO</name>
<comment type="caution">
    <text evidence="2">The sequence shown here is derived from an EMBL/GenBank/DDBJ whole genome shotgun (WGS) entry which is preliminary data.</text>
</comment>